<gene>
    <name evidence="1" type="ORF">A4X09_0g1901</name>
</gene>
<name>A0A8X7NED9_9BASI</name>
<reference evidence="1" key="1">
    <citation type="submission" date="2016-04" db="EMBL/GenBank/DDBJ databases">
        <authorList>
            <person name="Nguyen H.D."/>
            <person name="Samba Siva P."/>
            <person name="Cullis J."/>
            <person name="Levesque C.A."/>
            <person name="Hambleton S."/>
        </authorList>
    </citation>
    <scope>NUCLEOTIDE SEQUENCE</scope>
    <source>
        <strain evidence="1">DAOMC 236422</strain>
    </source>
</reference>
<dbReference type="AlphaFoldDB" id="A0A8X7NED9"/>
<keyword evidence="2" id="KW-1185">Reference proteome</keyword>
<dbReference type="Proteomes" id="UP000078113">
    <property type="component" value="Unassembled WGS sequence"/>
</dbReference>
<protein>
    <submittedName>
        <fullName evidence="1">Uncharacterized protein</fullName>
    </submittedName>
</protein>
<accession>A0A8X7NED9</accession>
<evidence type="ECO:0000313" key="2">
    <source>
        <dbReference type="Proteomes" id="UP000078113"/>
    </source>
</evidence>
<evidence type="ECO:0000313" key="1">
    <source>
        <dbReference type="EMBL" id="KAE8270441.1"/>
    </source>
</evidence>
<dbReference type="EMBL" id="LWDG02000050">
    <property type="protein sequence ID" value="KAE8270441.1"/>
    <property type="molecule type" value="Genomic_DNA"/>
</dbReference>
<sequence length="394" mass="44164">MLRYYVVAAKRILRSNFGSEKSLLRGSKLDQPSSLHPIVGTRIEDFGGVMSNVEFDSDIDLEAFPRVGIMLSLYSLIRNIKFPRDWTLDTAREDRNDYQSFVADSDGQSGSASSVAFENQKAFVSMNEVSIVPASAPEEPVTDAFRSVIFQLKGLENLIFEDSEAVIAWRMSACQALFILSRDFGYKSPGDLDQAIPQLLAVALALCQVEEYYWACDAMNFVVIFFRDKLQRASTSDLDRLNLINALGALTIIFREANISVPCNNEFQPASVPADEAIELLRPLYEHDKAGHRQSMAMLQIEYALDDKFDRSKVAEEALDHLRDVTKIKPGPFDLQLADAVHSFASLNIIDSRSALSEGEAIYEALSTVTPGQFDTKLSEVRRWLTRYDTPMEP</sequence>
<proteinExistence type="predicted"/>
<comment type="caution">
    <text evidence="1">The sequence shown here is derived from an EMBL/GenBank/DDBJ whole genome shotgun (WGS) entry which is preliminary data.</text>
</comment>
<reference evidence="1" key="2">
    <citation type="journal article" date="2019" name="IMA Fungus">
        <title>Genome sequencing and comparison of five Tilletia species to identify candidate genes for the detection of regulated species infecting wheat.</title>
        <authorList>
            <person name="Nguyen H.D.T."/>
            <person name="Sultana T."/>
            <person name="Kesanakurti P."/>
            <person name="Hambleton S."/>
        </authorList>
    </citation>
    <scope>NUCLEOTIDE SEQUENCE</scope>
    <source>
        <strain evidence="1">DAOMC 236422</strain>
    </source>
</reference>
<organism evidence="1 2">
    <name type="scientific">Tilletia walkeri</name>
    <dbReference type="NCBI Taxonomy" id="117179"/>
    <lineage>
        <taxon>Eukaryota</taxon>
        <taxon>Fungi</taxon>
        <taxon>Dikarya</taxon>
        <taxon>Basidiomycota</taxon>
        <taxon>Ustilaginomycotina</taxon>
        <taxon>Exobasidiomycetes</taxon>
        <taxon>Tilletiales</taxon>
        <taxon>Tilletiaceae</taxon>
        <taxon>Tilletia</taxon>
    </lineage>
</organism>